<protein>
    <recommendedName>
        <fullName evidence="1">Mic1 domain-containing protein</fullName>
    </recommendedName>
</protein>
<evidence type="ECO:0000313" key="3">
    <source>
        <dbReference type="Proteomes" id="UP000281553"/>
    </source>
</evidence>
<gene>
    <name evidence="2" type="ORF">DILT_LOCUS8214</name>
</gene>
<dbReference type="InterPro" id="IPR040371">
    <property type="entry name" value="RMC1"/>
</dbReference>
<dbReference type="GO" id="GO:0031902">
    <property type="term" value="C:late endosome membrane"/>
    <property type="evidence" value="ECO:0007669"/>
    <property type="project" value="TreeGrafter"/>
</dbReference>
<organism evidence="2 3">
    <name type="scientific">Dibothriocephalus latus</name>
    <name type="common">Fish tapeworm</name>
    <name type="synonym">Diphyllobothrium latum</name>
    <dbReference type="NCBI Taxonomy" id="60516"/>
    <lineage>
        <taxon>Eukaryota</taxon>
        <taxon>Metazoa</taxon>
        <taxon>Spiralia</taxon>
        <taxon>Lophotrochozoa</taxon>
        <taxon>Platyhelminthes</taxon>
        <taxon>Cestoda</taxon>
        <taxon>Eucestoda</taxon>
        <taxon>Diphyllobothriidea</taxon>
        <taxon>Diphyllobothriidae</taxon>
        <taxon>Dibothriocephalus</taxon>
    </lineage>
</organism>
<evidence type="ECO:0000259" key="1">
    <source>
        <dbReference type="Pfam" id="PF07035"/>
    </source>
</evidence>
<keyword evidence="3" id="KW-1185">Reference proteome</keyword>
<accession>A0A3P7LN70</accession>
<dbReference type="EMBL" id="UYRU01053753">
    <property type="protein sequence ID" value="VDN12383.1"/>
    <property type="molecule type" value="Genomic_DNA"/>
</dbReference>
<proteinExistence type="predicted"/>
<dbReference type="GO" id="GO:0005765">
    <property type="term" value="C:lysosomal membrane"/>
    <property type="evidence" value="ECO:0007669"/>
    <property type="project" value="TreeGrafter"/>
</dbReference>
<feature type="domain" description="Mic1" evidence="1">
    <location>
        <begin position="52"/>
        <end position="204"/>
    </location>
</feature>
<evidence type="ECO:0000313" key="2">
    <source>
        <dbReference type="EMBL" id="VDN12383.1"/>
    </source>
</evidence>
<dbReference type="AlphaFoldDB" id="A0A3P7LN70"/>
<sequence length="220" mass="24278">MVDCLTNRVGGKPVLLNYCRILVQQAVQELSTSVEESTPASTLTFNREGFVRHLETLSRIFSRLAAVQSLAAKAKASAATSDRTSENCPEPIGQPYLRPFVFTLADVNDSIFSVLSASEEPAVQRLLSQLILDYMRVLKENSLPVDTMLDELLVSSIVKAGDFCRLVHCVQSHTLTNSTHIVFQLLALESTFPPAGQLALDMLQVRSTLRFFAFVCSCLH</sequence>
<reference evidence="2 3" key="1">
    <citation type="submission" date="2018-11" db="EMBL/GenBank/DDBJ databases">
        <authorList>
            <consortium name="Pathogen Informatics"/>
        </authorList>
    </citation>
    <scope>NUCLEOTIDE SEQUENCE [LARGE SCALE GENOMIC DNA]</scope>
</reference>
<dbReference type="OrthoDB" id="6288564at2759"/>
<dbReference type="Proteomes" id="UP000281553">
    <property type="component" value="Unassembled WGS sequence"/>
</dbReference>
<dbReference type="InterPro" id="IPR009755">
    <property type="entry name" value="RMC1_C"/>
</dbReference>
<name>A0A3P7LN70_DIBLA</name>
<dbReference type="GO" id="GO:0035658">
    <property type="term" value="C:Mon1-Ccz1 complex"/>
    <property type="evidence" value="ECO:0007669"/>
    <property type="project" value="InterPro"/>
</dbReference>
<dbReference type="Pfam" id="PF07035">
    <property type="entry name" value="RMC1_C"/>
    <property type="match status" value="1"/>
</dbReference>
<dbReference type="PANTHER" id="PTHR12897:SF4">
    <property type="entry name" value="REGULATOR OF MON1-CCZ1 COMPLEX"/>
    <property type="match status" value="1"/>
</dbReference>
<dbReference type="GO" id="GO:0010506">
    <property type="term" value="P:regulation of autophagy"/>
    <property type="evidence" value="ECO:0007669"/>
    <property type="project" value="InterPro"/>
</dbReference>
<dbReference type="PANTHER" id="PTHR12897">
    <property type="entry name" value="COLON CANCER-ASSOCIATED PROTEIN MIC1"/>
    <property type="match status" value="1"/>
</dbReference>